<keyword evidence="3" id="KW-0460">Magnesium</keyword>
<comment type="caution">
    <text evidence="6">The sequence shown here is derived from an EMBL/GenBank/DDBJ whole genome shotgun (WGS) entry which is preliminary data.</text>
</comment>
<keyword evidence="6" id="KW-0456">Lyase</keyword>
<dbReference type="GO" id="GO:0016829">
    <property type="term" value="F:lyase activity"/>
    <property type="evidence" value="ECO:0007669"/>
    <property type="project" value="UniProtKB-KW"/>
</dbReference>
<dbReference type="PANTHER" id="PTHR32308">
    <property type="entry name" value="LYASE BETA SUBUNIT, PUTATIVE (AFU_ORTHOLOGUE AFUA_4G13030)-RELATED"/>
    <property type="match status" value="1"/>
</dbReference>
<dbReference type="EMBL" id="RJKN01000007">
    <property type="protein sequence ID" value="ROP27180.1"/>
    <property type="molecule type" value="Genomic_DNA"/>
</dbReference>
<name>A0A3N1GAB3_9ACTN</name>
<dbReference type="GO" id="GO:0006107">
    <property type="term" value="P:oxaloacetate metabolic process"/>
    <property type="evidence" value="ECO:0007669"/>
    <property type="project" value="TreeGrafter"/>
</dbReference>
<dbReference type="SUPFAM" id="SSF51621">
    <property type="entry name" value="Phosphoenolpyruvate/pyruvate domain"/>
    <property type="match status" value="1"/>
</dbReference>
<keyword evidence="7" id="KW-1185">Reference proteome</keyword>
<evidence type="ECO:0000313" key="7">
    <source>
        <dbReference type="Proteomes" id="UP000276232"/>
    </source>
</evidence>
<accession>A0A3N1GAB3</accession>
<feature type="domain" description="AB hydrolase-1" evidence="4">
    <location>
        <begin position="41"/>
        <end position="145"/>
    </location>
</feature>
<dbReference type="InterPro" id="IPR040442">
    <property type="entry name" value="Pyrv_kinase-like_dom_sf"/>
</dbReference>
<keyword evidence="2" id="KW-0479">Metal-binding</keyword>
<dbReference type="GO" id="GO:0000287">
    <property type="term" value="F:magnesium ion binding"/>
    <property type="evidence" value="ECO:0007669"/>
    <property type="project" value="TreeGrafter"/>
</dbReference>
<sequence length="549" mass="57290">MVSPDVPPPSFVVAADGTRLATYRWPAEQPEGDGGEAARRPVVLLVHGFASSATANFAVTGWVRDLTRAGFDVVALDQRGHGASDSPDDPSRYGLPLLVDDVLAVLDAHDLDAVHYVGYSLGARVGWQTAVRAPERVLAAVLGGIPDGEPLARFDVPAARAHLETGAEVADRITAAYLTMADSVAGNDVRALVSLVEGMRGSGEPDADHPPQQPVLFATGSEDRILDRSRTLASAVPAGAFFEIPGRHHFNAPTSRHFRTAAIDFLTDAADDAPAPRRDLPPELARSWLLVPALGTDLAAAAASGADALVLDLEDSVDETRKDAAREAAVAWLAGGGRGWVRVNGRATSHWPRDVDALRGVAGLVGVVLSKTEAATEVTETSDRLGGDVPVVALVESAVGVEEAVAVARARGCARLAFGSADYRLDTGTGDTEVAMGYPRSRLVVASRVGGLPGPVDGPTTSSSRPALREDCETAVQLGLTGKLCAAPEQVGVVNEALSPTPTDVAWARTFLADFAARDRVVRDAGDLPRLGRAERIERLAAAYGVAPG</sequence>
<dbReference type="InterPro" id="IPR015813">
    <property type="entry name" value="Pyrv/PenolPyrv_kinase-like_dom"/>
</dbReference>
<dbReference type="InterPro" id="IPR029058">
    <property type="entry name" value="AB_hydrolase_fold"/>
</dbReference>
<dbReference type="Proteomes" id="UP000276232">
    <property type="component" value="Unassembled WGS sequence"/>
</dbReference>
<dbReference type="Gene3D" id="3.20.20.60">
    <property type="entry name" value="Phosphoenolpyruvate-binding domains"/>
    <property type="match status" value="1"/>
</dbReference>
<dbReference type="Pfam" id="PF00561">
    <property type="entry name" value="Abhydrolase_1"/>
    <property type="match status" value="1"/>
</dbReference>
<comment type="cofactor">
    <cofactor evidence="1">
        <name>Mg(2+)</name>
        <dbReference type="ChEBI" id="CHEBI:18420"/>
    </cofactor>
</comment>
<gene>
    <name evidence="6" type="ORF">EDC03_2704</name>
</gene>
<dbReference type="AlphaFoldDB" id="A0A3N1GAB3"/>
<evidence type="ECO:0000256" key="1">
    <source>
        <dbReference type="ARBA" id="ARBA00001946"/>
    </source>
</evidence>
<reference evidence="6 7" key="1">
    <citation type="journal article" date="2015" name="Stand. Genomic Sci.">
        <title>Genomic Encyclopedia of Bacterial and Archaeal Type Strains, Phase III: the genomes of soil and plant-associated and newly described type strains.</title>
        <authorList>
            <person name="Whitman W.B."/>
            <person name="Woyke T."/>
            <person name="Klenk H.P."/>
            <person name="Zhou Y."/>
            <person name="Lilburn T.G."/>
            <person name="Beck B.J."/>
            <person name="De Vos P."/>
            <person name="Vandamme P."/>
            <person name="Eisen J.A."/>
            <person name="Garrity G."/>
            <person name="Hugenholtz P."/>
            <person name="Kyrpides N.C."/>
        </authorList>
    </citation>
    <scope>NUCLEOTIDE SEQUENCE [LARGE SCALE GENOMIC DNA]</scope>
    <source>
        <strain evidence="6 7">CECT 7306</strain>
    </source>
</reference>
<evidence type="ECO:0000259" key="4">
    <source>
        <dbReference type="Pfam" id="PF00561"/>
    </source>
</evidence>
<proteinExistence type="predicted"/>
<evidence type="ECO:0000256" key="2">
    <source>
        <dbReference type="ARBA" id="ARBA00022723"/>
    </source>
</evidence>
<dbReference type="SUPFAM" id="SSF53474">
    <property type="entry name" value="alpha/beta-Hydrolases"/>
    <property type="match status" value="1"/>
</dbReference>
<dbReference type="InterPro" id="IPR005000">
    <property type="entry name" value="Aldolase/citrate-lyase_domain"/>
</dbReference>
<dbReference type="FunCoup" id="A0A3N1GAB3">
    <property type="interactions" value="32"/>
</dbReference>
<protein>
    <submittedName>
        <fullName evidence="6">Citrate lyase beta subunit</fullName>
    </submittedName>
</protein>
<evidence type="ECO:0000256" key="3">
    <source>
        <dbReference type="ARBA" id="ARBA00022842"/>
    </source>
</evidence>
<dbReference type="InterPro" id="IPR000073">
    <property type="entry name" value="AB_hydrolase_1"/>
</dbReference>
<organism evidence="6 7">
    <name type="scientific">Pseudokineococcus lusitanus</name>
    <dbReference type="NCBI Taxonomy" id="763993"/>
    <lineage>
        <taxon>Bacteria</taxon>
        <taxon>Bacillati</taxon>
        <taxon>Actinomycetota</taxon>
        <taxon>Actinomycetes</taxon>
        <taxon>Kineosporiales</taxon>
        <taxon>Kineosporiaceae</taxon>
        <taxon>Pseudokineococcus</taxon>
    </lineage>
</organism>
<dbReference type="InParanoid" id="A0A3N1GAB3"/>
<feature type="domain" description="HpcH/HpaI aldolase/citrate lyase" evidence="5">
    <location>
        <begin position="299"/>
        <end position="488"/>
    </location>
</feature>
<evidence type="ECO:0000259" key="5">
    <source>
        <dbReference type="Pfam" id="PF03328"/>
    </source>
</evidence>
<dbReference type="Pfam" id="PF03328">
    <property type="entry name" value="HpcH_HpaI"/>
    <property type="match status" value="1"/>
</dbReference>
<dbReference type="Gene3D" id="3.40.50.1820">
    <property type="entry name" value="alpha/beta hydrolase"/>
    <property type="match status" value="1"/>
</dbReference>
<dbReference type="PANTHER" id="PTHR32308:SF10">
    <property type="entry name" value="CITRATE LYASE SUBUNIT BETA"/>
    <property type="match status" value="1"/>
</dbReference>
<evidence type="ECO:0000313" key="6">
    <source>
        <dbReference type="EMBL" id="ROP27180.1"/>
    </source>
</evidence>